<dbReference type="NCBIfam" id="NF001452">
    <property type="entry name" value="PRK00311.1"/>
    <property type="match status" value="1"/>
</dbReference>
<dbReference type="PIRSF" id="PIRSF000388">
    <property type="entry name" value="Pantoate_hydroxy_MeTrfase"/>
    <property type="match status" value="1"/>
</dbReference>
<comment type="pathway">
    <text evidence="1">Cofactor biosynthesis; (R)-pantothenate biosynthesis; (R)-pantoate from 3-methyl-2-oxobutanoate: step 1/2.</text>
</comment>
<dbReference type="Gene3D" id="3.20.20.60">
    <property type="entry name" value="Phosphoenolpyruvate-binding domains"/>
    <property type="match status" value="1"/>
</dbReference>
<comment type="similarity">
    <text evidence="2">Belongs to the PanB family.</text>
</comment>
<dbReference type="GO" id="GO:0000287">
    <property type="term" value="F:magnesium ion binding"/>
    <property type="evidence" value="ECO:0007669"/>
    <property type="project" value="TreeGrafter"/>
</dbReference>
<name>A0A382ZM42_9ZZZZ</name>
<dbReference type="EMBL" id="UINC01184905">
    <property type="protein sequence ID" value="SVD96350.1"/>
    <property type="molecule type" value="Genomic_DNA"/>
</dbReference>
<dbReference type="FunFam" id="3.20.20.60:FF:000003">
    <property type="entry name" value="3-methyl-2-oxobutanoate hydroxymethyltransferase"/>
    <property type="match status" value="1"/>
</dbReference>
<dbReference type="PANTHER" id="PTHR20881">
    <property type="entry name" value="3-METHYL-2-OXOBUTANOATE HYDROXYMETHYLTRANSFERASE"/>
    <property type="match status" value="1"/>
</dbReference>
<dbReference type="InterPro" id="IPR015813">
    <property type="entry name" value="Pyrv/PenolPyrv_kinase-like_dom"/>
</dbReference>
<dbReference type="InterPro" id="IPR040442">
    <property type="entry name" value="Pyrv_kinase-like_dom_sf"/>
</dbReference>
<keyword evidence="4" id="KW-0808">Transferase</keyword>
<organism evidence="5">
    <name type="scientific">marine metagenome</name>
    <dbReference type="NCBI Taxonomy" id="408172"/>
    <lineage>
        <taxon>unclassified sequences</taxon>
        <taxon>metagenomes</taxon>
        <taxon>ecological metagenomes</taxon>
    </lineage>
</organism>
<protein>
    <recommendedName>
        <fullName evidence="3">3-methyl-2-oxobutanoate hydroxymethyltransferase</fullName>
        <ecNumber evidence="3">2.1.2.11</ecNumber>
    </recommendedName>
</protein>
<evidence type="ECO:0000256" key="3">
    <source>
        <dbReference type="ARBA" id="ARBA00012618"/>
    </source>
</evidence>
<dbReference type="GO" id="GO:0003864">
    <property type="term" value="F:3-methyl-2-oxobutanoate hydroxymethyltransferase activity"/>
    <property type="evidence" value="ECO:0007669"/>
    <property type="project" value="UniProtKB-EC"/>
</dbReference>
<accession>A0A382ZM42</accession>
<reference evidence="5" key="1">
    <citation type="submission" date="2018-05" db="EMBL/GenBank/DDBJ databases">
        <authorList>
            <person name="Lanie J.A."/>
            <person name="Ng W.-L."/>
            <person name="Kazmierczak K.M."/>
            <person name="Andrzejewski T.M."/>
            <person name="Davidsen T.M."/>
            <person name="Wayne K.J."/>
            <person name="Tettelin H."/>
            <person name="Glass J.I."/>
            <person name="Rusch D."/>
            <person name="Podicherti R."/>
            <person name="Tsui H.-C.T."/>
            <person name="Winkler M.E."/>
        </authorList>
    </citation>
    <scope>NUCLEOTIDE SEQUENCE</scope>
</reference>
<dbReference type="Pfam" id="PF02548">
    <property type="entry name" value="Pantoate_transf"/>
    <property type="match status" value="1"/>
</dbReference>
<dbReference type="CDD" id="cd06557">
    <property type="entry name" value="KPHMT-like"/>
    <property type="match status" value="1"/>
</dbReference>
<dbReference type="HAMAP" id="MF_00156">
    <property type="entry name" value="PanB"/>
    <property type="match status" value="1"/>
</dbReference>
<evidence type="ECO:0000256" key="2">
    <source>
        <dbReference type="ARBA" id="ARBA00008676"/>
    </source>
</evidence>
<dbReference type="GO" id="GO:0015940">
    <property type="term" value="P:pantothenate biosynthetic process"/>
    <property type="evidence" value="ECO:0007669"/>
    <property type="project" value="InterPro"/>
</dbReference>
<dbReference type="GO" id="GO:0005739">
    <property type="term" value="C:mitochondrion"/>
    <property type="evidence" value="ECO:0007669"/>
    <property type="project" value="TreeGrafter"/>
</dbReference>
<sequence>KLRRHKRIGEKSVLVTAYDYPQALIADKAGVDAILVGDSCGMTTHGFKTTLPVTMDMMIVHAEAVARGASNAFLIGDMPYMSYQSSNELAVENAGRFIRAGMDCVKVEGAMIERIEAIVKSGIMVMSHLGLTPHTRAKMGGYRVQGKTAKSAEIILDQALRLQDAGCSFLLLEAMPTEPAGMIAEKLSIPVYGIGAGDRVDGQLVILHDLIGLFWEFKSKFVKRYCEAGQLIQQSLEQYRDEVKKGVFPAPENFYE</sequence>
<evidence type="ECO:0000256" key="1">
    <source>
        <dbReference type="ARBA" id="ARBA00005033"/>
    </source>
</evidence>
<proteinExistence type="inferred from homology"/>
<evidence type="ECO:0000313" key="5">
    <source>
        <dbReference type="EMBL" id="SVD96350.1"/>
    </source>
</evidence>
<dbReference type="InterPro" id="IPR003700">
    <property type="entry name" value="Pantoate_hydroxy_MeTrfase"/>
</dbReference>
<gene>
    <name evidence="5" type="ORF">METZ01_LOCUS449204</name>
</gene>
<dbReference type="SUPFAM" id="SSF51621">
    <property type="entry name" value="Phosphoenolpyruvate/pyruvate domain"/>
    <property type="match status" value="1"/>
</dbReference>
<evidence type="ECO:0000256" key="4">
    <source>
        <dbReference type="ARBA" id="ARBA00022679"/>
    </source>
</evidence>
<dbReference type="NCBIfam" id="TIGR00222">
    <property type="entry name" value="panB"/>
    <property type="match status" value="1"/>
</dbReference>
<dbReference type="AlphaFoldDB" id="A0A382ZM42"/>
<feature type="non-terminal residue" evidence="5">
    <location>
        <position position="1"/>
    </location>
</feature>
<dbReference type="PANTHER" id="PTHR20881:SF0">
    <property type="entry name" value="3-METHYL-2-OXOBUTANOATE HYDROXYMETHYLTRANSFERASE"/>
    <property type="match status" value="1"/>
</dbReference>
<feature type="non-terminal residue" evidence="5">
    <location>
        <position position="256"/>
    </location>
</feature>
<dbReference type="EC" id="2.1.2.11" evidence="3"/>